<gene>
    <name evidence="2" type="ORF">H9698_10655</name>
</gene>
<dbReference type="EMBL" id="DWWA01000054">
    <property type="protein sequence ID" value="HJC73233.1"/>
    <property type="molecule type" value="Genomic_DNA"/>
</dbReference>
<evidence type="ECO:0000256" key="1">
    <source>
        <dbReference type="SAM" id="Phobius"/>
    </source>
</evidence>
<reference evidence="2" key="2">
    <citation type="submission" date="2021-04" db="EMBL/GenBank/DDBJ databases">
        <authorList>
            <person name="Gilroy R."/>
        </authorList>
    </citation>
    <scope>NUCLEOTIDE SEQUENCE</scope>
    <source>
        <strain evidence="2">5933</strain>
    </source>
</reference>
<comment type="caution">
    <text evidence="2">The sequence shown here is derived from an EMBL/GenBank/DDBJ whole genome shotgun (WGS) entry which is preliminary data.</text>
</comment>
<proteinExistence type="predicted"/>
<organism evidence="2 3">
    <name type="scientific">Candidatus Ruthenibacterium merdavium</name>
    <dbReference type="NCBI Taxonomy" id="2838752"/>
    <lineage>
        <taxon>Bacteria</taxon>
        <taxon>Bacillati</taxon>
        <taxon>Bacillota</taxon>
        <taxon>Clostridia</taxon>
        <taxon>Eubacteriales</taxon>
        <taxon>Oscillospiraceae</taxon>
        <taxon>Ruthenibacterium</taxon>
    </lineage>
</organism>
<evidence type="ECO:0008006" key="4">
    <source>
        <dbReference type="Google" id="ProtNLM"/>
    </source>
</evidence>
<evidence type="ECO:0000313" key="3">
    <source>
        <dbReference type="Proteomes" id="UP000823918"/>
    </source>
</evidence>
<name>A0A9D2Q5D8_9FIRM</name>
<dbReference type="AlphaFoldDB" id="A0A9D2Q5D8"/>
<accession>A0A9D2Q5D8</accession>
<evidence type="ECO:0000313" key="2">
    <source>
        <dbReference type="EMBL" id="HJC73233.1"/>
    </source>
</evidence>
<keyword evidence="1" id="KW-0812">Transmembrane</keyword>
<feature type="transmembrane region" description="Helical" evidence="1">
    <location>
        <begin position="193"/>
        <end position="213"/>
    </location>
</feature>
<keyword evidence="1" id="KW-1133">Transmembrane helix</keyword>
<reference evidence="2" key="1">
    <citation type="journal article" date="2021" name="PeerJ">
        <title>Extensive microbial diversity within the chicken gut microbiome revealed by metagenomics and culture.</title>
        <authorList>
            <person name="Gilroy R."/>
            <person name="Ravi A."/>
            <person name="Getino M."/>
            <person name="Pursley I."/>
            <person name="Horton D.L."/>
            <person name="Alikhan N.F."/>
            <person name="Baker D."/>
            <person name="Gharbi K."/>
            <person name="Hall N."/>
            <person name="Watson M."/>
            <person name="Adriaenssens E.M."/>
            <person name="Foster-Nyarko E."/>
            <person name="Jarju S."/>
            <person name="Secka A."/>
            <person name="Antonio M."/>
            <person name="Oren A."/>
            <person name="Chaudhuri R.R."/>
            <person name="La Ragione R."/>
            <person name="Hildebrand F."/>
            <person name="Pallen M.J."/>
        </authorList>
    </citation>
    <scope>NUCLEOTIDE SEQUENCE</scope>
    <source>
        <strain evidence="2">5933</strain>
    </source>
</reference>
<feature type="transmembrane region" description="Helical" evidence="1">
    <location>
        <begin position="106"/>
        <end position="125"/>
    </location>
</feature>
<feature type="transmembrane region" description="Helical" evidence="1">
    <location>
        <begin position="83"/>
        <end position="100"/>
    </location>
</feature>
<sequence length="214" mass="23798">MRVKKPLFRTFHRPKLHIERETPISFTEGGGWQAIFLLSGMITGGLLFTKAAQIPNTYLSVFLNQYFLKCQSGELWMAFSEKLVSVLFVQAVILLLGTSALGTPLILSVLLAKGIAAGSVFALLYEQSGMKGLFLHAIVFLIPSFLEVIVTFFFSRQACLCSQTLFRVAILGQTYHLVQNSRNLFRSFFRTTGVLIAAACLQTLSAFVFLPVFL</sequence>
<feature type="transmembrane region" description="Helical" evidence="1">
    <location>
        <begin position="132"/>
        <end position="154"/>
    </location>
</feature>
<keyword evidence="1" id="KW-0472">Membrane</keyword>
<protein>
    <recommendedName>
        <fullName evidence="4">Stage II sporulation protein M</fullName>
    </recommendedName>
</protein>
<dbReference type="Proteomes" id="UP000823918">
    <property type="component" value="Unassembled WGS sequence"/>
</dbReference>